<evidence type="ECO:0000313" key="9">
    <source>
        <dbReference type="EMBL" id="MDI9863978.1"/>
    </source>
</evidence>
<dbReference type="PANTHER" id="PTHR33516">
    <property type="entry name" value="LEXA REPRESSOR"/>
    <property type="match status" value="1"/>
</dbReference>
<reference evidence="9 10" key="1">
    <citation type="submission" date="2023-05" db="EMBL/GenBank/DDBJ databases">
        <title>Novel species of genus Flectobacillus isolated from stream in China.</title>
        <authorList>
            <person name="Lu H."/>
        </authorList>
    </citation>
    <scope>NUCLEOTIDE SEQUENCE [LARGE SCALE GENOMIC DNA]</scope>
    <source>
        <strain evidence="9 10">DC10W</strain>
    </source>
</reference>
<evidence type="ECO:0000256" key="6">
    <source>
        <dbReference type="ARBA" id="ARBA00023236"/>
    </source>
</evidence>
<sequence length="145" mass="16490">MKDVPYFEIVKILRDVESTIRIPLFSAVQAGFPSPASDFIELELDFNSLLVSRPYTTFCVRVRGNSMQDAHIYDNDILIVDRSVKATNGKIVVAILNGDFTVKRLSINQNQYSLIPDNPHYPTIEVKKSDEFEIWGVVTFIIHQA</sequence>
<dbReference type="EMBL" id="JASHID010000003">
    <property type="protein sequence ID" value="MDI9863978.1"/>
    <property type="molecule type" value="Genomic_DNA"/>
</dbReference>
<comment type="similarity">
    <text evidence="1 7">Belongs to the peptidase S24 family.</text>
</comment>
<evidence type="ECO:0000256" key="4">
    <source>
        <dbReference type="ARBA" id="ARBA00022813"/>
    </source>
</evidence>
<keyword evidence="6" id="KW-0742">SOS response</keyword>
<organism evidence="9 10">
    <name type="scientific">Flectobacillus longus</name>
    <dbReference type="NCBI Taxonomy" id="2984207"/>
    <lineage>
        <taxon>Bacteria</taxon>
        <taxon>Pseudomonadati</taxon>
        <taxon>Bacteroidota</taxon>
        <taxon>Cytophagia</taxon>
        <taxon>Cytophagales</taxon>
        <taxon>Flectobacillaceae</taxon>
        <taxon>Flectobacillus</taxon>
    </lineage>
</organism>
<evidence type="ECO:0000256" key="2">
    <source>
        <dbReference type="ARBA" id="ARBA00022763"/>
    </source>
</evidence>
<evidence type="ECO:0000256" key="1">
    <source>
        <dbReference type="ARBA" id="ARBA00007484"/>
    </source>
</evidence>
<keyword evidence="5" id="KW-0234">DNA repair</keyword>
<keyword evidence="10" id="KW-1185">Reference proteome</keyword>
<dbReference type="RefSeq" id="WP_283369212.1">
    <property type="nucleotide sequence ID" value="NZ_JASHID010000003.1"/>
</dbReference>
<dbReference type="NCBIfam" id="NF007621">
    <property type="entry name" value="PRK10276.1"/>
    <property type="match status" value="1"/>
</dbReference>
<evidence type="ECO:0000256" key="5">
    <source>
        <dbReference type="ARBA" id="ARBA00023204"/>
    </source>
</evidence>
<dbReference type="PANTHER" id="PTHR33516:SF2">
    <property type="entry name" value="LEXA REPRESSOR-RELATED"/>
    <property type="match status" value="1"/>
</dbReference>
<accession>A0ABT6YK65</accession>
<evidence type="ECO:0000256" key="3">
    <source>
        <dbReference type="ARBA" id="ARBA00022801"/>
    </source>
</evidence>
<keyword evidence="9" id="KW-0548">Nucleotidyltransferase</keyword>
<dbReference type="Gene3D" id="2.10.109.10">
    <property type="entry name" value="Umud Fragment, subunit A"/>
    <property type="match status" value="1"/>
</dbReference>
<dbReference type="InterPro" id="IPR050077">
    <property type="entry name" value="LexA_repressor"/>
</dbReference>
<name>A0ABT6YK65_9BACT</name>
<dbReference type="EC" id="2.7.7.7" evidence="9"/>
<proteinExistence type="inferred from homology"/>
<evidence type="ECO:0000313" key="10">
    <source>
        <dbReference type="Proteomes" id="UP001236569"/>
    </source>
</evidence>
<keyword evidence="3 7" id="KW-0378">Hydrolase</keyword>
<keyword evidence="2" id="KW-0227">DNA damage</keyword>
<dbReference type="InterPro" id="IPR006197">
    <property type="entry name" value="Peptidase_S24_LexA"/>
</dbReference>
<gene>
    <name evidence="9" type="primary">umuD</name>
    <name evidence="9" type="ORF">QM480_06565</name>
</gene>
<dbReference type="PRINTS" id="PR00726">
    <property type="entry name" value="LEXASERPTASE"/>
</dbReference>
<dbReference type="InterPro" id="IPR015927">
    <property type="entry name" value="Peptidase_S24_S26A/B/C"/>
</dbReference>
<dbReference type="InterPro" id="IPR039418">
    <property type="entry name" value="LexA-like"/>
</dbReference>
<dbReference type="Proteomes" id="UP001236569">
    <property type="component" value="Unassembled WGS sequence"/>
</dbReference>
<dbReference type="CDD" id="cd06529">
    <property type="entry name" value="S24_LexA-like"/>
    <property type="match status" value="1"/>
</dbReference>
<protein>
    <submittedName>
        <fullName evidence="9">Translesion error-prone DNA polymerase V autoproteolytic subunit</fullName>
        <ecNumber evidence="9">2.7.7.7</ecNumber>
    </submittedName>
</protein>
<keyword evidence="9" id="KW-0808">Transferase</keyword>
<dbReference type="InterPro" id="IPR036286">
    <property type="entry name" value="LexA/Signal_pep-like_sf"/>
</dbReference>
<dbReference type="Pfam" id="PF00717">
    <property type="entry name" value="Peptidase_S24"/>
    <property type="match status" value="1"/>
</dbReference>
<dbReference type="SUPFAM" id="SSF51306">
    <property type="entry name" value="LexA/Signal peptidase"/>
    <property type="match status" value="1"/>
</dbReference>
<keyword evidence="4 7" id="KW-0068">Autocatalytic cleavage</keyword>
<evidence type="ECO:0000256" key="7">
    <source>
        <dbReference type="RuleBase" id="RU003991"/>
    </source>
</evidence>
<evidence type="ECO:0000259" key="8">
    <source>
        <dbReference type="Pfam" id="PF00717"/>
    </source>
</evidence>
<dbReference type="GO" id="GO:0003887">
    <property type="term" value="F:DNA-directed DNA polymerase activity"/>
    <property type="evidence" value="ECO:0007669"/>
    <property type="project" value="UniProtKB-EC"/>
</dbReference>
<feature type="domain" description="Peptidase S24/S26A/S26B/S26C" evidence="8">
    <location>
        <begin position="23"/>
        <end position="138"/>
    </location>
</feature>
<comment type="caution">
    <text evidence="9">The sequence shown here is derived from an EMBL/GenBank/DDBJ whole genome shotgun (WGS) entry which is preliminary data.</text>
</comment>